<keyword evidence="3 7" id="KW-0812">Transmembrane</keyword>
<feature type="transmembrane region" description="Helical" evidence="7">
    <location>
        <begin position="399"/>
        <end position="420"/>
    </location>
</feature>
<feature type="domain" description="SSD" evidence="8">
    <location>
        <begin position="332"/>
        <end position="453"/>
    </location>
</feature>
<dbReference type="PANTHER" id="PTHR33406">
    <property type="entry name" value="MEMBRANE PROTEIN MJ1562-RELATED"/>
    <property type="match status" value="1"/>
</dbReference>
<evidence type="ECO:0000256" key="7">
    <source>
        <dbReference type="SAM" id="Phobius"/>
    </source>
</evidence>
<evidence type="ECO:0000259" key="8">
    <source>
        <dbReference type="PROSITE" id="PS50156"/>
    </source>
</evidence>
<evidence type="ECO:0000256" key="5">
    <source>
        <dbReference type="ARBA" id="ARBA00023136"/>
    </source>
</evidence>
<dbReference type="AlphaFoldDB" id="A0A7X6DSB6"/>
<organism evidence="9 10">
    <name type="scientific">Candidatus Manganitrophus noduliformans</name>
    <dbReference type="NCBI Taxonomy" id="2606439"/>
    <lineage>
        <taxon>Bacteria</taxon>
        <taxon>Pseudomonadati</taxon>
        <taxon>Nitrospirota</taxon>
        <taxon>Nitrospiria</taxon>
        <taxon>Candidatus Troglogloeales</taxon>
        <taxon>Candidatus Manganitrophaceae</taxon>
        <taxon>Candidatus Manganitrophus</taxon>
    </lineage>
</organism>
<feature type="transmembrane region" description="Helical" evidence="7">
    <location>
        <begin position="486"/>
        <end position="506"/>
    </location>
</feature>
<dbReference type="Proteomes" id="UP000534783">
    <property type="component" value="Unassembled WGS sequence"/>
</dbReference>
<dbReference type="SUPFAM" id="SSF82866">
    <property type="entry name" value="Multidrug efflux transporter AcrB transmembrane domain"/>
    <property type="match status" value="2"/>
</dbReference>
<dbReference type="InterPro" id="IPR000731">
    <property type="entry name" value="SSD"/>
</dbReference>
<feature type="transmembrane region" description="Helical" evidence="7">
    <location>
        <begin position="817"/>
        <end position="841"/>
    </location>
</feature>
<feature type="transmembrane region" description="Helical" evidence="7">
    <location>
        <begin position="427"/>
        <end position="450"/>
    </location>
</feature>
<evidence type="ECO:0000256" key="2">
    <source>
        <dbReference type="ARBA" id="ARBA00022475"/>
    </source>
</evidence>
<comment type="subcellular location">
    <subcellularLocation>
        <location evidence="1">Cell membrane</location>
        <topology evidence="1">Multi-pass membrane protein</topology>
    </subcellularLocation>
</comment>
<accession>A0A7X6DSB6</accession>
<feature type="transmembrane region" description="Helical" evidence="7">
    <location>
        <begin position="738"/>
        <end position="764"/>
    </location>
</feature>
<proteinExistence type="predicted"/>
<reference evidence="9 10" key="1">
    <citation type="journal article" date="2020" name="Nature">
        <title>Bacterial chemolithoautotrophy via manganese oxidation.</title>
        <authorList>
            <person name="Yu H."/>
            <person name="Leadbetter J.R."/>
        </authorList>
    </citation>
    <scope>NUCLEOTIDE SEQUENCE [LARGE SCALE GENOMIC DNA]</scope>
    <source>
        <strain evidence="9 10">Mn-1</strain>
    </source>
</reference>
<dbReference type="GO" id="GO:0005886">
    <property type="term" value="C:plasma membrane"/>
    <property type="evidence" value="ECO:0007669"/>
    <property type="project" value="UniProtKB-SubCell"/>
</dbReference>
<keyword evidence="2" id="KW-1003">Cell membrane</keyword>
<feature type="transmembrane region" description="Helical" evidence="7">
    <location>
        <begin position="712"/>
        <end position="732"/>
    </location>
</feature>
<keyword evidence="4 7" id="KW-1133">Transmembrane helix</keyword>
<sequence>MIKPKDTKMMKRYVEKIVGHPYLVIFSVLLITLFFFTQFRNLQMMFDPKSILPQNHPYVQLNNKIEEAFGGSRVVVIGIHNKKGDIFNTATLSKVKGITDDVKKIAGIKEENVVSVADRKIKYVVGTEDQIEITQLMNGEVPTTPEGLSELKKRVYSNDLFLNSLVSKDGTAAAVIVDFGPIVPGEWEGEGGAAGAASGGENWQQWQKGEGTVSTGEPKRSQAAPQQTAEKEEGWKKWQGSESNSACGAWQKSEPGKWLADSLIHCQLQDITAKYSDADHQIYLGGMPIVLSYFEADSFRMLAVLFPIAILIIGILHYIAFRTWQGLFIPLVTSLLAVAWAMGMMGLTRTPLDPWNAMTPILILAIAAGHSVQILKRYYEEYERLGDSKQAVIESTTQVGLAMVTAGVIASASFASLITFKLKTFQSFGLFTAFGILSALVLELTFIPAIRSVLRPSHKKRVARGPDLLDRFLSSLASQVTGSGRTIILTGAALFFVISVIGTLRVQVSNSNRSQFFESTLLRQDERALNEKFAGTSTFYILLEAQKENALKNPNVAQAVDRLQRRLESLPEVGKTESYVDYLKQMNQTLNGGDPAFNKVPDAQDQIAQFLFLYSVSGNPADFSRLMRPQQEEAVIWVFLKSDDTRLAEELIQIVEQAGDADFTPHQVSLGVAGSSPVVVALNEEMIRGKALNIIQIAAITFLMTALVRRSLLGGFFVIIPLALSVLINFGIMGLSGITLGIGTAAITAMAVGIGADYEIYLIFRLREEFKKSKNIEEAIRTTLQTSGKAIIFVAIAVSAGYGLLAFTGFYLHMEGILVPLAMLTSSLGALTILPALVIIFKPKFVFDGQEVPLALKPTVK</sequence>
<feature type="region of interest" description="Disordered" evidence="6">
    <location>
        <begin position="207"/>
        <end position="249"/>
    </location>
</feature>
<protein>
    <submittedName>
        <fullName evidence="9">MMPL family transporter</fullName>
    </submittedName>
</protein>
<dbReference type="PROSITE" id="PS50156">
    <property type="entry name" value="SSD"/>
    <property type="match status" value="1"/>
</dbReference>
<evidence type="ECO:0000256" key="3">
    <source>
        <dbReference type="ARBA" id="ARBA00022692"/>
    </source>
</evidence>
<keyword evidence="10" id="KW-1185">Reference proteome</keyword>
<gene>
    <name evidence="9" type="ORF">MNODULE_17140</name>
</gene>
<dbReference type="EMBL" id="VTOW01000003">
    <property type="protein sequence ID" value="NKE72478.1"/>
    <property type="molecule type" value="Genomic_DNA"/>
</dbReference>
<dbReference type="InterPro" id="IPR050545">
    <property type="entry name" value="Mycobact_MmpL"/>
</dbReference>
<feature type="transmembrane region" description="Helical" evidence="7">
    <location>
        <begin position="20"/>
        <end position="39"/>
    </location>
</feature>
<feature type="transmembrane region" description="Helical" evidence="7">
    <location>
        <begin position="790"/>
        <end position="811"/>
    </location>
</feature>
<evidence type="ECO:0000256" key="6">
    <source>
        <dbReference type="SAM" id="MobiDB-lite"/>
    </source>
</evidence>
<feature type="transmembrane region" description="Helical" evidence="7">
    <location>
        <begin position="327"/>
        <end position="347"/>
    </location>
</feature>
<comment type="caution">
    <text evidence="9">The sequence shown here is derived from an EMBL/GenBank/DDBJ whole genome shotgun (WGS) entry which is preliminary data.</text>
</comment>
<dbReference type="Gene3D" id="1.20.1640.10">
    <property type="entry name" value="Multidrug efflux transporter AcrB transmembrane domain"/>
    <property type="match status" value="2"/>
</dbReference>
<evidence type="ECO:0000313" key="10">
    <source>
        <dbReference type="Proteomes" id="UP000534783"/>
    </source>
</evidence>
<dbReference type="Pfam" id="PF03176">
    <property type="entry name" value="MMPL"/>
    <property type="match status" value="2"/>
</dbReference>
<feature type="transmembrane region" description="Helical" evidence="7">
    <location>
        <begin position="301"/>
        <end position="321"/>
    </location>
</feature>
<dbReference type="PANTHER" id="PTHR33406:SF13">
    <property type="entry name" value="MEMBRANE PROTEIN YDFJ"/>
    <property type="match status" value="1"/>
</dbReference>
<evidence type="ECO:0000256" key="4">
    <source>
        <dbReference type="ARBA" id="ARBA00022989"/>
    </source>
</evidence>
<name>A0A7X6DSB6_9BACT</name>
<dbReference type="InterPro" id="IPR004869">
    <property type="entry name" value="MMPL_dom"/>
</dbReference>
<evidence type="ECO:0000256" key="1">
    <source>
        <dbReference type="ARBA" id="ARBA00004651"/>
    </source>
</evidence>
<evidence type="ECO:0000313" key="9">
    <source>
        <dbReference type="EMBL" id="NKE72478.1"/>
    </source>
</evidence>
<keyword evidence="5 7" id="KW-0472">Membrane</keyword>